<dbReference type="Proteomes" id="UP000001861">
    <property type="component" value="Unassembled WGS sequence"/>
</dbReference>
<dbReference type="VEuPathDB" id="FungiDB:CC1G_02049"/>
<organism evidence="2 3">
    <name type="scientific">Coprinopsis cinerea (strain Okayama-7 / 130 / ATCC MYA-4618 / FGSC 9003)</name>
    <name type="common">Inky cap fungus</name>
    <name type="synonym">Hormographiella aspergillata</name>
    <dbReference type="NCBI Taxonomy" id="240176"/>
    <lineage>
        <taxon>Eukaryota</taxon>
        <taxon>Fungi</taxon>
        <taxon>Dikarya</taxon>
        <taxon>Basidiomycota</taxon>
        <taxon>Agaricomycotina</taxon>
        <taxon>Agaricomycetes</taxon>
        <taxon>Agaricomycetidae</taxon>
        <taxon>Agaricales</taxon>
        <taxon>Agaricineae</taxon>
        <taxon>Psathyrellaceae</taxon>
        <taxon>Coprinopsis</taxon>
    </lineage>
</organism>
<dbReference type="RefSeq" id="XP_001830413.2">
    <property type="nucleotide sequence ID" value="XM_001830361.2"/>
</dbReference>
<evidence type="ECO:0000313" key="2">
    <source>
        <dbReference type="EMBL" id="EAU91560.2"/>
    </source>
</evidence>
<dbReference type="HOGENOM" id="CLU_1098439_0_0_1"/>
<dbReference type="STRING" id="240176.A8N6E5"/>
<dbReference type="GeneID" id="6006855"/>
<dbReference type="Pfam" id="PF19189">
    <property type="entry name" value="Mtf2"/>
    <property type="match status" value="1"/>
</dbReference>
<name>A8N6E5_COPC7</name>
<evidence type="ECO:0000259" key="1">
    <source>
        <dbReference type="Pfam" id="PF19189"/>
    </source>
</evidence>
<proteinExistence type="predicted"/>
<comment type="caution">
    <text evidence="2">The sequence shown here is derived from an EMBL/GenBank/DDBJ whole genome shotgun (WGS) entry which is preliminary data.</text>
</comment>
<dbReference type="PANTHER" id="PTHR39468">
    <property type="entry name" value="CHROMOSOME 7, WHOLE GENOME SHOTGUN SEQUENCE"/>
    <property type="match status" value="1"/>
</dbReference>
<protein>
    <recommendedName>
        <fullName evidence="1">Mtf2-like C-terminal domain-containing protein</fullName>
    </recommendedName>
</protein>
<sequence length="253" mass="29698">MTAREKETIQNLLNRLPQTQDKEKITEEVFGSTTEATPEPPLLRRRHFIKTKDVVFDEMVEQMGECKSKAELLQWARQHVFDEFERVQKSDSKPDQAFLLRYSKLVPKLMEQFRERFGDPHLTLTIYKYVKDRSVTSYVLGCTTATYNELIETIWDSFRDLKTIKGVLEEMKLNNVAADRQTEKVVERVNYEATEGKLWLDRSPDGDQLALAELTRISELLMELMTFGERNKTLQRDWKLAMSAKRDIDDFGF</sequence>
<accession>A8N6E5</accession>
<feature type="domain" description="Mtf2-like C-terminal" evidence="1">
    <location>
        <begin position="53"/>
        <end position="205"/>
    </location>
</feature>
<dbReference type="KEGG" id="cci:CC1G_02049"/>
<evidence type="ECO:0000313" key="3">
    <source>
        <dbReference type="Proteomes" id="UP000001861"/>
    </source>
</evidence>
<dbReference type="eggNOG" id="ENOG502S7AT">
    <property type="taxonomic scope" value="Eukaryota"/>
</dbReference>
<dbReference type="InParanoid" id="A8N6E5"/>
<dbReference type="OrthoDB" id="2444174at2759"/>
<dbReference type="GO" id="GO:0005739">
    <property type="term" value="C:mitochondrion"/>
    <property type="evidence" value="ECO:0007669"/>
    <property type="project" value="InterPro"/>
</dbReference>
<dbReference type="InterPro" id="IPR043837">
    <property type="entry name" value="Mtf2-like_C"/>
</dbReference>
<keyword evidence="3" id="KW-1185">Reference proteome</keyword>
<reference evidence="2 3" key="1">
    <citation type="journal article" date="2010" name="Proc. Natl. Acad. Sci. U.S.A.">
        <title>Insights into evolution of multicellular fungi from the assembled chromosomes of the mushroom Coprinopsis cinerea (Coprinus cinereus).</title>
        <authorList>
            <person name="Stajich J.E."/>
            <person name="Wilke S.K."/>
            <person name="Ahren D."/>
            <person name="Au C.H."/>
            <person name="Birren B.W."/>
            <person name="Borodovsky M."/>
            <person name="Burns C."/>
            <person name="Canback B."/>
            <person name="Casselton L.A."/>
            <person name="Cheng C.K."/>
            <person name="Deng J."/>
            <person name="Dietrich F.S."/>
            <person name="Fargo D.C."/>
            <person name="Farman M.L."/>
            <person name="Gathman A.C."/>
            <person name="Goldberg J."/>
            <person name="Guigo R."/>
            <person name="Hoegger P.J."/>
            <person name="Hooker J.B."/>
            <person name="Huggins A."/>
            <person name="James T.Y."/>
            <person name="Kamada T."/>
            <person name="Kilaru S."/>
            <person name="Kodira C."/>
            <person name="Kues U."/>
            <person name="Kupfer D."/>
            <person name="Kwan H.S."/>
            <person name="Lomsadze A."/>
            <person name="Li W."/>
            <person name="Lilly W.W."/>
            <person name="Ma L.J."/>
            <person name="Mackey A.J."/>
            <person name="Manning G."/>
            <person name="Martin F."/>
            <person name="Muraguchi H."/>
            <person name="Natvig D.O."/>
            <person name="Palmerini H."/>
            <person name="Ramesh M.A."/>
            <person name="Rehmeyer C.J."/>
            <person name="Roe B.A."/>
            <person name="Shenoy N."/>
            <person name="Stanke M."/>
            <person name="Ter-Hovhannisyan V."/>
            <person name="Tunlid A."/>
            <person name="Velagapudi R."/>
            <person name="Vision T.J."/>
            <person name="Zeng Q."/>
            <person name="Zolan M.E."/>
            <person name="Pukkila P.J."/>
        </authorList>
    </citation>
    <scope>NUCLEOTIDE SEQUENCE [LARGE SCALE GENOMIC DNA]</scope>
    <source>
        <strain evidence="3">Okayama-7 / 130 / ATCC MYA-4618 / FGSC 9003</strain>
    </source>
</reference>
<dbReference type="AlphaFoldDB" id="A8N6E5"/>
<dbReference type="InterPro" id="IPR040009">
    <property type="entry name" value="Mtf2/C5D6.12-like"/>
</dbReference>
<dbReference type="PANTHER" id="PTHR39468:SF1">
    <property type="entry name" value="MTF2-LIKE C-TERMINAL DOMAIN-CONTAINING PROTEIN"/>
    <property type="match status" value="1"/>
</dbReference>
<gene>
    <name evidence="2" type="ORF">CC1G_02049</name>
</gene>
<dbReference type="EMBL" id="AACS02000003">
    <property type="protein sequence ID" value="EAU91560.2"/>
    <property type="molecule type" value="Genomic_DNA"/>
</dbReference>